<evidence type="ECO:0000313" key="4">
    <source>
        <dbReference type="Proteomes" id="UP001501495"/>
    </source>
</evidence>
<feature type="transmembrane region" description="Helical" evidence="2">
    <location>
        <begin position="160"/>
        <end position="179"/>
    </location>
</feature>
<keyword evidence="4" id="KW-1185">Reference proteome</keyword>
<dbReference type="RefSeq" id="WP_344731137.1">
    <property type="nucleotide sequence ID" value="NZ_BAAAZH010000001.1"/>
</dbReference>
<name>A0ABP7X8K0_9ACTN</name>
<keyword evidence="2" id="KW-1133">Transmembrane helix</keyword>
<evidence type="ECO:0008006" key="5">
    <source>
        <dbReference type="Google" id="ProtNLM"/>
    </source>
</evidence>
<gene>
    <name evidence="3" type="ORF">GCM10022215_00200</name>
</gene>
<evidence type="ECO:0000256" key="1">
    <source>
        <dbReference type="SAM" id="Coils"/>
    </source>
</evidence>
<reference evidence="4" key="1">
    <citation type="journal article" date="2019" name="Int. J. Syst. Evol. Microbiol.">
        <title>The Global Catalogue of Microorganisms (GCM) 10K type strain sequencing project: providing services to taxonomists for standard genome sequencing and annotation.</title>
        <authorList>
            <consortium name="The Broad Institute Genomics Platform"/>
            <consortium name="The Broad Institute Genome Sequencing Center for Infectious Disease"/>
            <person name="Wu L."/>
            <person name="Ma J."/>
        </authorList>
    </citation>
    <scope>NUCLEOTIDE SEQUENCE [LARGE SCALE GENOMIC DNA]</scope>
    <source>
        <strain evidence="4">JCM 16703</strain>
    </source>
</reference>
<comment type="caution">
    <text evidence="3">The sequence shown here is derived from an EMBL/GenBank/DDBJ whole genome shotgun (WGS) entry which is preliminary data.</text>
</comment>
<keyword evidence="2" id="KW-0472">Membrane</keyword>
<evidence type="ECO:0000313" key="3">
    <source>
        <dbReference type="EMBL" id="GAA4107383.1"/>
    </source>
</evidence>
<feature type="coiled-coil region" evidence="1">
    <location>
        <begin position="215"/>
        <end position="279"/>
    </location>
</feature>
<keyword evidence="2" id="KW-0812">Transmembrane</keyword>
<accession>A0ABP7X8K0</accession>
<dbReference type="EMBL" id="BAAAZH010000001">
    <property type="protein sequence ID" value="GAA4107383.1"/>
    <property type="molecule type" value="Genomic_DNA"/>
</dbReference>
<proteinExistence type="predicted"/>
<evidence type="ECO:0000256" key="2">
    <source>
        <dbReference type="SAM" id="Phobius"/>
    </source>
</evidence>
<protein>
    <recommendedName>
        <fullName evidence="5">Transmembrane protein</fullName>
    </recommendedName>
</protein>
<feature type="transmembrane region" description="Helical" evidence="2">
    <location>
        <begin position="60"/>
        <end position="79"/>
    </location>
</feature>
<keyword evidence="1" id="KW-0175">Coiled coil</keyword>
<organism evidence="3 4">
    <name type="scientific">Nocardioides fonticola</name>
    <dbReference type="NCBI Taxonomy" id="450363"/>
    <lineage>
        <taxon>Bacteria</taxon>
        <taxon>Bacillati</taxon>
        <taxon>Actinomycetota</taxon>
        <taxon>Actinomycetes</taxon>
        <taxon>Propionibacteriales</taxon>
        <taxon>Nocardioidaceae</taxon>
        <taxon>Nocardioides</taxon>
    </lineage>
</organism>
<dbReference type="Proteomes" id="UP001501495">
    <property type="component" value="Unassembled WGS sequence"/>
</dbReference>
<sequence>MLTALLSSARELRNPLTVGYATLISLWVLCGPSVQRRVADDELGRRLLIAFDDLGDAGRIAIYTFVASMVGSLMWNSFFQRLTAWISQRAHHPDWDSLIAEARQILKDYEEYEVRTIPDDRKVLTRAWGQGGGIHTVPSPQHGAFLMSRVEERERKSAEMSFRVTLATSLLPVSASFGFAGGGWWWAALLSVPLVWADVFTMKYSAEAVATRFKLEDLHERIKTVDEDLMDLERQLAGEPPDSAPSSTRSEIDAAIAQRSALADEVDRLERRNTSIRTRILNKLLGSGA</sequence>